<dbReference type="GO" id="GO:0030488">
    <property type="term" value="P:tRNA methylation"/>
    <property type="evidence" value="ECO:0007669"/>
    <property type="project" value="InterPro"/>
</dbReference>
<evidence type="ECO:0000313" key="9">
    <source>
        <dbReference type="Proteomes" id="UP000319663"/>
    </source>
</evidence>
<feature type="compositionally biased region" description="Polar residues" evidence="7">
    <location>
        <begin position="270"/>
        <end position="283"/>
    </location>
</feature>
<keyword evidence="4" id="KW-0819">tRNA processing</keyword>
<evidence type="ECO:0000313" key="8">
    <source>
        <dbReference type="EMBL" id="TQB67739.1"/>
    </source>
</evidence>
<feature type="region of interest" description="Disordered" evidence="7">
    <location>
        <begin position="471"/>
        <end position="524"/>
    </location>
</feature>
<dbReference type="Pfam" id="PF04189">
    <property type="entry name" value="Gcd10p"/>
    <property type="match status" value="1"/>
</dbReference>
<dbReference type="AlphaFoldDB" id="A0A507QGR6"/>
<name>A0A507QGR6_MONPU</name>
<dbReference type="GO" id="GO:0008168">
    <property type="term" value="F:methyltransferase activity"/>
    <property type="evidence" value="ECO:0007669"/>
    <property type="project" value="UniProtKB-KW"/>
</dbReference>
<evidence type="ECO:0000256" key="1">
    <source>
        <dbReference type="ARBA" id="ARBA00004123"/>
    </source>
</evidence>
<dbReference type="Proteomes" id="UP000319663">
    <property type="component" value="Unassembled WGS sequence"/>
</dbReference>
<dbReference type="PANTHER" id="PTHR12945">
    <property type="entry name" value="TRANSLATION INITIATION FACTOR EIF3-RELATED"/>
    <property type="match status" value="1"/>
</dbReference>
<evidence type="ECO:0000256" key="3">
    <source>
        <dbReference type="ARBA" id="ARBA00021704"/>
    </source>
</evidence>
<protein>
    <recommendedName>
        <fullName evidence="3">tRNA (adenine(58)-N(1))-methyltransferase non-catalytic subunit TRM6</fullName>
    </recommendedName>
    <alternativeName>
        <fullName evidence="6">tRNA(m1A58)-methyltransferase subunit TRM6</fullName>
    </alternativeName>
</protein>
<comment type="caution">
    <text evidence="8">The sequence shown here is derived from an EMBL/GenBank/DDBJ whole genome shotgun (WGS) entry which is preliminary data.</text>
</comment>
<evidence type="ECO:0000256" key="4">
    <source>
        <dbReference type="ARBA" id="ARBA00022694"/>
    </source>
</evidence>
<evidence type="ECO:0000256" key="6">
    <source>
        <dbReference type="ARBA" id="ARBA00032319"/>
    </source>
</evidence>
<sequence>MHSYIRPHEYVAIRLPSDATRIVEVVPNTTVSLGKYGTFPTNQIIGRPFYLTFEIQDPVGGKGNIELRVVSAAELHAEALISEGSGEADGEGEELEMTAKGAAPMRTNRDIIDEASTQKLTLEEIEALKKESTGAGKEIISRLLESHSALDQKTAFSLAKYTLRKRKKYMKRFTVFPLDVHVLTNYMLEKDAPRVMELRNEVVGMVGCFANVHHGGNVPLQEALASKPNGRYLVVDETGGLIVAAMAERMGILYPHHDDDEEDRSDAETEQQAHSGPLNSETNENMEVDSNEQDDNDAPSKPRHIRRPAMSASGNTITLLHAHAQPNLSLLRYFGYDADSPDESHPLYTHLKAVSWLQLLDPNADSIYANKPEVIPDSTLSTWKPSKRSMYFRKQNRWARVRSVVDEARAGGFDGLVVATLMEPASVMRHAVPLLSGSAPAVVYSPSVEPLVELIDLYSTARKTAYISRRQELQSQKQLQQPSTPQPQPGEQKQGQEQSEDTNDNGKRGASDSPGPDLDLPELDAEFPVNPTLLLAPTLHTSRVRPWQVLPGRTHPLMSGRGGAEGYVFHAIRVLPTREYIQAAGHPCRKRRKVKSEEQTT</sequence>
<gene>
    <name evidence="8" type="primary">TRM6</name>
    <name evidence="8" type="ORF">MPDQ_004827</name>
</gene>
<proteinExistence type="inferred from homology"/>
<feature type="region of interest" description="Disordered" evidence="7">
    <location>
        <begin position="256"/>
        <end position="308"/>
    </location>
</feature>
<accession>A0A507QGR6</accession>
<dbReference type="PANTHER" id="PTHR12945:SF0">
    <property type="entry name" value="TRNA (ADENINE(58)-N(1))-METHYLTRANSFERASE NON-CATALYTIC SUBUNIT TRM6"/>
    <property type="match status" value="1"/>
</dbReference>
<keyword evidence="8" id="KW-0808">Transferase</keyword>
<evidence type="ECO:0000256" key="5">
    <source>
        <dbReference type="ARBA" id="ARBA00023242"/>
    </source>
</evidence>
<organism evidence="8 9">
    <name type="scientific">Monascus purpureus</name>
    <name type="common">Red mold</name>
    <name type="synonym">Monascus anka</name>
    <dbReference type="NCBI Taxonomy" id="5098"/>
    <lineage>
        <taxon>Eukaryota</taxon>
        <taxon>Fungi</taxon>
        <taxon>Dikarya</taxon>
        <taxon>Ascomycota</taxon>
        <taxon>Pezizomycotina</taxon>
        <taxon>Eurotiomycetes</taxon>
        <taxon>Eurotiomycetidae</taxon>
        <taxon>Eurotiales</taxon>
        <taxon>Aspergillaceae</taxon>
        <taxon>Monascus</taxon>
    </lineage>
</organism>
<dbReference type="GO" id="GO:0031515">
    <property type="term" value="C:tRNA (m1A) methyltransferase complex"/>
    <property type="evidence" value="ECO:0007669"/>
    <property type="project" value="InterPro"/>
</dbReference>
<feature type="compositionally biased region" description="Acidic residues" evidence="7">
    <location>
        <begin position="284"/>
        <end position="297"/>
    </location>
</feature>
<keyword evidence="9" id="KW-1185">Reference proteome</keyword>
<dbReference type="GO" id="GO:0005634">
    <property type="term" value="C:nucleus"/>
    <property type="evidence" value="ECO:0007669"/>
    <property type="project" value="UniProtKB-SubCell"/>
</dbReference>
<dbReference type="InterPro" id="IPR017423">
    <property type="entry name" value="TRM6"/>
</dbReference>
<keyword evidence="5" id="KW-0539">Nucleus</keyword>
<feature type="compositionally biased region" description="Acidic residues" evidence="7">
    <location>
        <begin position="259"/>
        <end position="269"/>
    </location>
</feature>
<dbReference type="OrthoDB" id="10254665at2759"/>
<keyword evidence="8" id="KW-0489">Methyltransferase</keyword>
<dbReference type="EMBL" id="VIFY01000316">
    <property type="protein sequence ID" value="TQB67739.1"/>
    <property type="molecule type" value="Genomic_DNA"/>
</dbReference>
<feature type="compositionally biased region" description="Low complexity" evidence="7">
    <location>
        <begin position="473"/>
        <end position="497"/>
    </location>
</feature>
<dbReference type="STRING" id="5098.A0A507QGR6"/>
<reference evidence="8 9" key="1">
    <citation type="submission" date="2019-06" db="EMBL/GenBank/DDBJ databases">
        <title>Wine fermentation using esterase from Monascus purpureus.</title>
        <authorList>
            <person name="Geng C."/>
            <person name="Zhang Y."/>
        </authorList>
    </citation>
    <scope>NUCLEOTIDE SEQUENCE [LARGE SCALE GENOMIC DNA]</scope>
    <source>
        <strain evidence="8">HQ1</strain>
    </source>
</reference>
<evidence type="ECO:0000256" key="2">
    <source>
        <dbReference type="ARBA" id="ARBA00008320"/>
    </source>
</evidence>
<comment type="similarity">
    <text evidence="2">Belongs to the TRM6/GCD10 family.</text>
</comment>
<evidence type="ECO:0000256" key="7">
    <source>
        <dbReference type="SAM" id="MobiDB-lite"/>
    </source>
</evidence>
<comment type="subcellular location">
    <subcellularLocation>
        <location evidence="1">Nucleus</location>
    </subcellularLocation>
</comment>